<protein>
    <submittedName>
        <fullName evidence="7">B3 domain-containing protein</fullName>
    </submittedName>
</protein>
<evidence type="ECO:0000256" key="1">
    <source>
        <dbReference type="ARBA" id="ARBA00004123"/>
    </source>
</evidence>
<reference evidence="7 8" key="1">
    <citation type="journal article" date="2018" name="Sci. Data">
        <title>The draft genome sequence of cork oak.</title>
        <authorList>
            <person name="Ramos A.M."/>
            <person name="Usie A."/>
            <person name="Barbosa P."/>
            <person name="Barros P.M."/>
            <person name="Capote T."/>
            <person name="Chaves I."/>
            <person name="Simoes F."/>
            <person name="Abreu I."/>
            <person name="Carrasquinho I."/>
            <person name="Faro C."/>
            <person name="Guimaraes J.B."/>
            <person name="Mendonca D."/>
            <person name="Nobrega F."/>
            <person name="Rodrigues L."/>
            <person name="Saibo N.J.M."/>
            <person name="Varela M.C."/>
            <person name="Egas C."/>
            <person name="Matos J."/>
            <person name="Miguel C.M."/>
            <person name="Oliveira M.M."/>
            <person name="Ricardo C.P."/>
            <person name="Goncalves S."/>
        </authorList>
    </citation>
    <scope>NUCLEOTIDE SEQUENCE [LARGE SCALE GENOMIC DNA]</scope>
    <source>
        <strain evidence="8">cv. HL8</strain>
    </source>
</reference>
<name>A0AAW0KJK6_QUESU</name>
<dbReference type="PANTHER" id="PTHR31541">
    <property type="entry name" value="B3 DOMAIN PLANT PROTEIN-RELATED"/>
    <property type="match status" value="1"/>
</dbReference>
<dbReference type="Pfam" id="PF03754">
    <property type="entry name" value="At2g31720-like"/>
    <property type="match status" value="1"/>
</dbReference>
<keyword evidence="8" id="KW-1185">Reference proteome</keyword>
<dbReference type="SUPFAM" id="SSF101936">
    <property type="entry name" value="DNA-binding pseudobarrel domain"/>
    <property type="match status" value="1"/>
</dbReference>
<keyword evidence="4" id="KW-0804">Transcription</keyword>
<evidence type="ECO:0000256" key="4">
    <source>
        <dbReference type="ARBA" id="ARBA00023163"/>
    </source>
</evidence>
<evidence type="ECO:0000256" key="5">
    <source>
        <dbReference type="ARBA" id="ARBA00023242"/>
    </source>
</evidence>
<proteinExistence type="predicted"/>
<keyword evidence="3" id="KW-0238">DNA-binding</keyword>
<evidence type="ECO:0000256" key="3">
    <source>
        <dbReference type="ARBA" id="ARBA00023125"/>
    </source>
</evidence>
<dbReference type="InterPro" id="IPR005508">
    <property type="entry name" value="At2g31720-like"/>
</dbReference>
<keyword evidence="2" id="KW-0805">Transcription regulation</keyword>
<comment type="subcellular location">
    <subcellularLocation>
        <location evidence="1">Nucleus</location>
    </subcellularLocation>
</comment>
<dbReference type="Proteomes" id="UP000237347">
    <property type="component" value="Unassembled WGS sequence"/>
</dbReference>
<dbReference type="PANTHER" id="PTHR31541:SF25">
    <property type="entry name" value="GAMMA-GLIADIN B"/>
    <property type="match status" value="1"/>
</dbReference>
<dbReference type="InterPro" id="IPR015300">
    <property type="entry name" value="DNA-bd_pseudobarrel_sf"/>
</dbReference>
<accession>A0AAW0KJK6</accession>
<gene>
    <name evidence="7" type="ORF">CFP56_017930</name>
</gene>
<feature type="region of interest" description="Disordered" evidence="6">
    <location>
        <begin position="1"/>
        <end position="31"/>
    </location>
</feature>
<sequence>MIKTHQEKLLPKRNPLSKSKNPRVIKHAGTNPPPYMPIEFENIIIKAKKGFDIKLAIQKEQSPSDMKDQFARLSIPKGQMSADFLSQEEQPILQQKEEDGVHYKGMEVLLIQPSLEECTISLKKWKNGSSTCYMLSSPWNKVATNNDLKVGDIIQIWTLRVNHGPRLALIKL</sequence>
<dbReference type="AlphaFoldDB" id="A0AAW0KJK6"/>
<organism evidence="7 8">
    <name type="scientific">Quercus suber</name>
    <name type="common">Cork oak</name>
    <dbReference type="NCBI Taxonomy" id="58331"/>
    <lineage>
        <taxon>Eukaryota</taxon>
        <taxon>Viridiplantae</taxon>
        <taxon>Streptophyta</taxon>
        <taxon>Embryophyta</taxon>
        <taxon>Tracheophyta</taxon>
        <taxon>Spermatophyta</taxon>
        <taxon>Magnoliopsida</taxon>
        <taxon>eudicotyledons</taxon>
        <taxon>Gunneridae</taxon>
        <taxon>Pentapetalae</taxon>
        <taxon>rosids</taxon>
        <taxon>fabids</taxon>
        <taxon>Fagales</taxon>
        <taxon>Fagaceae</taxon>
        <taxon>Quercus</taxon>
    </lineage>
</organism>
<dbReference type="Gene3D" id="2.40.330.10">
    <property type="entry name" value="DNA-binding pseudobarrel domain"/>
    <property type="match status" value="1"/>
</dbReference>
<dbReference type="CDD" id="cd10017">
    <property type="entry name" value="B3_DNA"/>
    <property type="match status" value="1"/>
</dbReference>
<dbReference type="GO" id="GO:0003677">
    <property type="term" value="F:DNA binding"/>
    <property type="evidence" value="ECO:0007669"/>
    <property type="project" value="UniProtKB-KW"/>
</dbReference>
<evidence type="ECO:0000313" key="8">
    <source>
        <dbReference type="Proteomes" id="UP000237347"/>
    </source>
</evidence>
<dbReference type="GO" id="GO:0005634">
    <property type="term" value="C:nucleus"/>
    <property type="evidence" value="ECO:0007669"/>
    <property type="project" value="UniProtKB-SubCell"/>
</dbReference>
<feature type="compositionally biased region" description="Basic and acidic residues" evidence="6">
    <location>
        <begin position="1"/>
        <end position="10"/>
    </location>
</feature>
<evidence type="ECO:0000256" key="2">
    <source>
        <dbReference type="ARBA" id="ARBA00023015"/>
    </source>
</evidence>
<evidence type="ECO:0000256" key="6">
    <source>
        <dbReference type="SAM" id="MobiDB-lite"/>
    </source>
</evidence>
<dbReference type="InterPro" id="IPR003340">
    <property type="entry name" value="B3_DNA-bd"/>
</dbReference>
<dbReference type="EMBL" id="PKMF04000281">
    <property type="protein sequence ID" value="KAK7839537.1"/>
    <property type="molecule type" value="Genomic_DNA"/>
</dbReference>
<comment type="caution">
    <text evidence="7">The sequence shown here is derived from an EMBL/GenBank/DDBJ whole genome shotgun (WGS) entry which is preliminary data.</text>
</comment>
<keyword evidence="5" id="KW-0539">Nucleus</keyword>
<evidence type="ECO:0000313" key="7">
    <source>
        <dbReference type="EMBL" id="KAK7839537.1"/>
    </source>
</evidence>